<protein>
    <recommendedName>
        <fullName evidence="1">Stress-response A/B barrel domain-containing protein</fullName>
    </recommendedName>
</protein>
<dbReference type="InterPro" id="IPR013097">
    <property type="entry name" value="Dabb"/>
</dbReference>
<dbReference type="AlphaFoldDB" id="A0A644U0R6"/>
<accession>A0A644U0R6</accession>
<dbReference type="SMART" id="SM00886">
    <property type="entry name" value="Dabb"/>
    <property type="match status" value="1"/>
</dbReference>
<comment type="caution">
    <text evidence="2">The sequence shown here is derived from an EMBL/GenBank/DDBJ whole genome shotgun (WGS) entry which is preliminary data.</text>
</comment>
<dbReference type="EMBL" id="VSSQ01000067">
    <property type="protein sequence ID" value="MPL72730.1"/>
    <property type="molecule type" value="Genomic_DNA"/>
</dbReference>
<proteinExistence type="predicted"/>
<evidence type="ECO:0000259" key="1">
    <source>
        <dbReference type="PROSITE" id="PS51502"/>
    </source>
</evidence>
<reference evidence="2" key="1">
    <citation type="submission" date="2019-08" db="EMBL/GenBank/DDBJ databases">
        <authorList>
            <person name="Kucharzyk K."/>
            <person name="Murdoch R.W."/>
            <person name="Higgins S."/>
            <person name="Loffler F."/>
        </authorList>
    </citation>
    <scope>NUCLEOTIDE SEQUENCE</scope>
</reference>
<gene>
    <name evidence="2" type="ORF">SDC9_18520</name>
</gene>
<sequence length="94" mass="10683">MIKHIVLFKLKDPSHAQKTREMLLSMKGVVEQIREIEVGIDYAHTERSFDIALSVIVDDQAALRGYAEHPYHAGPVRTYVQSVSEKSVIADYEI</sequence>
<name>A0A644U0R6_9ZZZZ</name>
<dbReference type="Pfam" id="PF07876">
    <property type="entry name" value="Dabb"/>
    <property type="match status" value="1"/>
</dbReference>
<feature type="domain" description="Stress-response A/B barrel" evidence="1">
    <location>
        <begin position="2"/>
        <end position="92"/>
    </location>
</feature>
<organism evidence="2">
    <name type="scientific">bioreactor metagenome</name>
    <dbReference type="NCBI Taxonomy" id="1076179"/>
    <lineage>
        <taxon>unclassified sequences</taxon>
        <taxon>metagenomes</taxon>
        <taxon>ecological metagenomes</taxon>
    </lineage>
</organism>
<dbReference type="PANTHER" id="PTHR37832:SF1">
    <property type="entry name" value="STRESS-RESPONSE A_B BARREL DOMAIN-CONTAINING PROTEIN"/>
    <property type="match status" value="1"/>
</dbReference>
<dbReference type="PROSITE" id="PS51502">
    <property type="entry name" value="S_R_A_B_BARREL"/>
    <property type="match status" value="1"/>
</dbReference>
<dbReference type="PANTHER" id="PTHR37832">
    <property type="entry name" value="BLL2683 PROTEIN"/>
    <property type="match status" value="1"/>
</dbReference>
<dbReference type="Gene3D" id="3.30.70.100">
    <property type="match status" value="1"/>
</dbReference>
<evidence type="ECO:0000313" key="2">
    <source>
        <dbReference type="EMBL" id="MPL72730.1"/>
    </source>
</evidence>
<dbReference type="SUPFAM" id="SSF54909">
    <property type="entry name" value="Dimeric alpha+beta barrel"/>
    <property type="match status" value="1"/>
</dbReference>
<dbReference type="InterPro" id="IPR011008">
    <property type="entry name" value="Dimeric_a/b-barrel"/>
</dbReference>